<dbReference type="InterPro" id="IPR013762">
    <property type="entry name" value="Integrase-like_cat_sf"/>
</dbReference>
<dbReference type="Pfam" id="PF00589">
    <property type="entry name" value="Phage_integrase"/>
    <property type="match status" value="1"/>
</dbReference>
<proteinExistence type="inferred from homology"/>
<dbReference type="Gene3D" id="3.30.160.390">
    <property type="entry name" value="Integrase, DNA-binding domain"/>
    <property type="match status" value="1"/>
</dbReference>
<dbReference type="InterPro" id="IPR011010">
    <property type="entry name" value="DNA_brk_join_enz"/>
</dbReference>
<dbReference type="KEGG" id="aeh:Mlg_1061"/>
<comment type="similarity">
    <text evidence="1">Belongs to the 'phage' integrase family.</text>
</comment>
<dbReference type="GO" id="GO:0015074">
    <property type="term" value="P:DNA integration"/>
    <property type="evidence" value="ECO:0007669"/>
    <property type="project" value="UniProtKB-KW"/>
</dbReference>
<dbReference type="Proteomes" id="UP000001962">
    <property type="component" value="Chromosome"/>
</dbReference>
<dbReference type="HOGENOM" id="CLU_027562_0_4_6"/>
<gene>
    <name evidence="7" type="ordered locus">Mlg_1061</name>
</gene>
<feature type="compositionally biased region" description="Basic and acidic residues" evidence="5">
    <location>
        <begin position="95"/>
        <end position="112"/>
    </location>
</feature>
<dbReference type="Pfam" id="PF13356">
    <property type="entry name" value="Arm-DNA-bind_3"/>
    <property type="match status" value="1"/>
</dbReference>
<evidence type="ECO:0000256" key="3">
    <source>
        <dbReference type="ARBA" id="ARBA00023125"/>
    </source>
</evidence>
<dbReference type="InterPro" id="IPR025166">
    <property type="entry name" value="Integrase_DNA_bind_dom"/>
</dbReference>
<feature type="region of interest" description="Disordered" evidence="5">
    <location>
        <begin position="95"/>
        <end position="120"/>
    </location>
</feature>
<dbReference type="Gene3D" id="1.10.150.130">
    <property type="match status" value="1"/>
</dbReference>
<dbReference type="OrthoDB" id="9795573at2"/>
<evidence type="ECO:0000256" key="5">
    <source>
        <dbReference type="SAM" id="MobiDB-lite"/>
    </source>
</evidence>
<dbReference type="EMBL" id="CP000453">
    <property type="protein sequence ID" value="ABI56413.1"/>
    <property type="molecule type" value="Genomic_DNA"/>
</dbReference>
<dbReference type="PROSITE" id="PS51898">
    <property type="entry name" value="TYR_RECOMBINASE"/>
    <property type="match status" value="1"/>
</dbReference>
<dbReference type="PANTHER" id="PTHR30629:SF2">
    <property type="entry name" value="PROPHAGE INTEGRASE INTS-RELATED"/>
    <property type="match status" value="1"/>
</dbReference>
<accession>Q0A9S4</accession>
<dbReference type="InterPro" id="IPR038488">
    <property type="entry name" value="Integrase_DNA-bd_sf"/>
</dbReference>
<dbReference type="GO" id="GO:0006310">
    <property type="term" value="P:DNA recombination"/>
    <property type="evidence" value="ECO:0007669"/>
    <property type="project" value="UniProtKB-KW"/>
</dbReference>
<feature type="region of interest" description="Disordered" evidence="5">
    <location>
        <begin position="1"/>
        <end position="31"/>
    </location>
</feature>
<evidence type="ECO:0000256" key="1">
    <source>
        <dbReference type="ARBA" id="ARBA00008857"/>
    </source>
</evidence>
<keyword evidence="2" id="KW-0229">DNA integration</keyword>
<keyword evidence="4" id="KW-0233">DNA recombination</keyword>
<dbReference type="AlphaFoldDB" id="Q0A9S4"/>
<dbReference type="RefSeq" id="WP_011628808.1">
    <property type="nucleotide sequence ID" value="NC_008340.1"/>
</dbReference>
<dbReference type="InterPro" id="IPR050808">
    <property type="entry name" value="Phage_Integrase"/>
</dbReference>
<protein>
    <submittedName>
        <fullName evidence="7">Phage integrase family protein</fullName>
    </submittedName>
</protein>
<reference evidence="8" key="1">
    <citation type="submission" date="2006-08" db="EMBL/GenBank/DDBJ databases">
        <title>Complete sequence of Alkalilimnicola ehrilichei MLHE-1.</title>
        <authorList>
            <person name="Copeland A."/>
            <person name="Lucas S."/>
            <person name="Lapidus A."/>
            <person name="Barry K."/>
            <person name="Detter J.C."/>
            <person name="Glavina del Rio T."/>
            <person name="Hammon N."/>
            <person name="Israni S."/>
            <person name="Dalin E."/>
            <person name="Tice H."/>
            <person name="Pitluck S."/>
            <person name="Sims D."/>
            <person name="Brettin T."/>
            <person name="Bruce D."/>
            <person name="Han C."/>
            <person name="Tapia R."/>
            <person name="Gilna P."/>
            <person name="Schmutz J."/>
            <person name="Larimer F."/>
            <person name="Land M."/>
            <person name="Hauser L."/>
            <person name="Kyrpides N."/>
            <person name="Mikhailova N."/>
            <person name="Oremland R.S."/>
            <person name="Hoeft S.E."/>
            <person name="Switzer-Blum J."/>
            <person name="Kulp T."/>
            <person name="King G."/>
            <person name="Tabita R."/>
            <person name="Witte B."/>
            <person name="Santini J.M."/>
            <person name="Basu P."/>
            <person name="Hollibaugh J.T."/>
            <person name="Xie G."/>
            <person name="Stolz J.F."/>
            <person name="Richardson P."/>
        </authorList>
    </citation>
    <scope>NUCLEOTIDE SEQUENCE [LARGE SCALE GENOMIC DNA]</scope>
    <source>
        <strain evidence="8">ATCC BAA-1101 / DSM 17681 / MLHE-1</strain>
    </source>
</reference>
<keyword evidence="3" id="KW-0238">DNA-binding</keyword>
<dbReference type="GO" id="GO:0003677">
    <property type="term" value="F:DNA binding"/>
    <property type="evidence" value="ECO:0007669"/>
    <property type="project" value="UniProtKB-KW"/>
</dbReference>
<evidence type="ECO:0000256" key="4">
    <source>
        <dbReference type="ARBA" id="ARBA00023172"/>
    </source>
</evidence>
<evidence type="ECO:0000259" key="6">
    <source>
        <dbReference type="PROSITE" id="PS51898"/>
    </source>
</evidence>
<dbReference type="SUPFAM" id="SSF56349">
    <property type="entry name" value="DNA breaking-rejoining enzymes"/>
    <property type="match status" value="1"/>
</dbReference>
<feature type="domain" description="Tyr recombinase" evidence="6">
    <location>
        <begin position="238"/>
        <end position="429"/>
    </location>
</feature>
<keyword evidence="8" id="KW-1185">Reference proteome</keyword>
<dbReference type="PANTHER" id="PTHR30629">
    <property type="entry name" value="PROPHAGE INTEGRASE"/>
    <property type="match status" value="1"/>
</dbReference>
<evidence type="ECO:0000313" key="8">
    <source>
        <dbReference type="Proteomes" id="UP000001962"/>
    </source>
</evidence>
<sequence>MARKGITAKKLEALQGKRRKSATREWDGDGSGFGVKVSAAGRLTFFQFYYSPEGTTDKDGNDITGKRRFMGLGNYPETTLAEAREKAQEARELLERGIDPQEHAREQQEAHRREKRKRAQRGTLAGVAALYLWHMRKRGRSREYITAVRRGFHRDVFPVVPRDTKAGDVEPEDVQLILHRPLSRGADHTARVLRANLHRAFKLAIQADNDPRNLGSAVKFRVRHNPVEDVPLEVHVTPGDRELSFSEIGRVWREADHATPYPQDALLLRLLLALGGQHITELREAQWPEFDLQAGQWHLKAARHKNRTRDHLVPINSTAAEVLEELRALTGGQGYLFPQLRNAHKPMRAERPGAIVRGLLAHLEAQGEPMEKFTASDFRRTCKTRMHEIGIPKTTTNHLHNHDFGGVSAKHYDRYDYWGEKQRAMRAWDIALKAAIAGEPVPEARCRAALQWDENGGARLEVVG</sequence>
<dbReference type="InterPro" id="IPR002104">
    <property type="entry name" value="Integrase_catalytic"/>
</dbReference>
<dbReference type="CDD" id="cd00801">
    <property type="entry name" value="INT_P4_C"/>
    <property type="match status" value="1"/>
</dbReference>
<evidence type="ECO:0000256" key="2">
    <source>
        <dbReference type="ARBA" id="ARBA00022908"/>
    </source>
</evidence>
<organism evidence="7 8">
    <name type="scientific">Alkalilimnicola ehrlichii (strain ATCC BAA-1101 / DSM 17681 / MLHE-1)</name>
    <dbReference type="NCBI Taxonomy" id="187272"/>
    <lineage>
        <taxon>Bacteria</taxon>
        <taxon>Pseudomonadati</taxon>
        <taxon>Pseudomonadota</taxon>
        <taxon>Gammaproteobacteria</taxon>
        <taxon>Chromatiales</taxon>
        <taxon>Ectothiorhodospiraceae</taxon>
        <taxon>Alkalilimnicola</taxon>
    </lineage>
</organism>
<dbReference type="InterPro" id="IPR010998">
    <property type="entry name" value="Integrase_recombinase_N"/>
</dbReference>
<dbReference type="Gene3D" id="1.10.443.10">
    <property type="entry name" value="Intergrase catalytic core"/>
    <property type="match status" value="1"/>
</dbReference>
<dbReference type="eggNOG" id="COG0582">
    <property type="taxonomic scope" value="Bacteria"/>
</dbReference>
<name>Q0A9S4_ALKEH</name>
<evidence type="ECO:0000313" key="7">
    <source>
        <dbReference type="EMBL" id="ABI56413.1"/>
    </source>
</evidence>